<feature type="domain" description="DUF927" evidence="2">
    <location>
        <begin position="85"/>
        <end position="359"/>
    </location>
</feature>
<sequence length="648" mass="69899">MLLDNLNMLVELMPALDAIEIDPAPVKTLDTPKSTGNKGNTGNSQKIPNENASCDGTGVFPETKKEQGTVGNRAEKSPFFVTGDGVYWLDMGNEDAPSLRLCSPLTIVAKTRDTAQGNWGRYLQWFDDDNHLHTWACPAELLAASDTAEFRKELARQGLTIATNSKARQKLVDYVLSYSPQSAIPLRCVTRIGWFADRYVLPDAAYGAESDEGVIYQGATASDYEQAGTLADWKKQIAAPAAGNSRIVFALSVAFAGVLAEMAGESGGGFHFVGTTSKGKTSTLLDPAASVWGNPDRFAKKWRTTTNGLESLCAGRNDGLLILDELAQIAAQEAGSAAYLIANGQAKARMTKEGGNRPVQTWRVMLLSAGEIDLAQHMAEAGKSAKGGQMARLPAIPADAGAGLGTLEQLQQFNNGQAFADHMKNQSRQQYGTAGCAFIEQLCAQENLIEVRDSIRADMQAICEQFEVAKTAPAEVGRVAARFALVAFAGELATQYGVTGWQAGEAFKAAKQCFQAWYSSVGAEFGADDRALFSQVSAFMQAHSNTRFPAHDASDEVLARHNNRAGFRYEDGTGQVQFWVMTEAFKNEICKGYKPADAARILKAAGWMLEGDKEATQLRNTQKKRIKALGAKTQSVYVFTERSLGGAE</sequence>
<dbReference type="InterPro" id="IPR009270">
    <property type="entry name" value="DUF927"/>
</dbReference>
<protein>
    <submittedName>
        <fullName evidence="3">DUF927 domain-containing protein</fullName>
    </submittedName>
</protein>
<feature type="compositionally biased region" description="Polar residues" evidence="1">
    <location>
        <begin position="31"/>
        <end position="54"/>
    </location>
</feature>
<reference evidence="3 4" key="1">
    <citation type="submission" date="2021-08" db="EMBL/GenBank/DDBJ databases">
        <title>complete genome sequencing of Deefgea sp. D25.</title>
        <authorList>
            <person name="Bae J.-W."/>
            <person name="Gim D.-H."/>
        </authorList>
    </citation>
    <scope>NUCLEOTIDE SEQUENCE [LARGE SCALE GENOMIC DNA]</scope>
    <source>
        <strain evidence="3 4">D25</strain>
    </source>
</reference>
<accession>A0ABX8Z405</accession>
<dbReference type="Proteomes" id="UP000825679">
    <property type="component" value="Chromosome"/>
</dbReference>
<dbReference type="RefSeq" id="WP_221005674.1">
    <property type="nucleotide sequence ID" value="NZ_CP081150.1"/>
</dbReference>
<evidence type="ECO:0000313" key="4">
    <source>
        <dbReference type="Proteomes" id="UP000825679"/>
    </source>
</evidence>
<gene>
    <name evidence="3" type="ORF">K4H28_13520</name>
</gene>
<feature type="region of interest" description="Disordered" evidence="1">
    <location>
        <begin position="27"/>
        <end position="71"/>
    </location>
</feature>
<keyword evidence="4" id="KW-1185">Reference proteome</keyword>
<evidence type="ECO:0000259" key="2">
    <source>
        <dbReference type="Pfam" id="PF06048"/>
    </source>
</evidence>
<proteinExistence type="predicted"/>
<name>A0ABX8Z405_9NEIS</name>
<dbReference type="EMBL" id="CP081150">
    <property type="protein sequence ID" value="QZA77291.1"/>
    <property type="molecule type" value="Genomic_DNA"/>
</dbReference>
<evidence type="ECO:0000313" key="3">
    <source>
        <dbReference type="EMBL" id="QZA77291.1"/>
    </source>
</evidence>
<organism evidence="3 4">
    <name type="scientific">Deefgea tanakiae</name>
    <dbReference type="NCBI Taxonomy" id="2865840"/>
    <lineage>
        <taxon>Bacteria</taxon>
        <taxon>Pseudomonadati</taxon>
        <taxon>Pseudomonadota</taxon>
        <taxon>Betaproteobacteria</taxon>
        <taxon>Neisseriales</taxon>
        <taxon>Chitinibacteraceae</taxon>
        <taxon>Deefgea</taxon>
    </lineage>
</organism>
<evidence type="ECO:0000256" key="1">
    <source>
        <dbReference type="SAM" id="MobiDB-lite"/>
    </source>
</evidence>
<dbReference type="Pfam" id="PF06048">
    <property type="entry name" value="DUF927"/>
    <property type="match status" value="1"/>
</dbReference>